<accession>A0A4P9X021</accession>
<evidence type="ECO:0000313" key="1">
    <source>
        <dbReference type="EMBL" id="RKO99154.1"/>
    </source>
</evidence>
<evidence type="ECO:0008006" key="3">
    <source>
        <dbReference type="Google" id="ProtNLM"/>
    </source>
</evidence>
<protein>
    <recommendedName>
        <fullName evidence="3">HCP-like protein</fullName>
    </recommendedName>
</protein>
<organism evidence="1 2">
    <name type="scientific">Caulochytrium protostelioides</name>
    <dbReference type="NCBI Taxonomy" id="1555241"/>
    <lineage>
        <taxon>Eukaryota</taxon>
        <taxon>Fungi</taxon>
        <taxon>Fungi incertae sedis</taxon>
        <taxon>Chytridiomycota</taxon>
        <taxon>Chytridiomycota incertae sedis</taxon>
        <taxon>Chytridiomycetes</taxon>
        <taxon>Caulochytriales</taxon>
        <taxon>Caulochytriaceae</taxon>
        <taxon>Caulochytrium</taxon>
    </lineage>
</organism>
<reference evidence="2" key="1">
    <citation type="journal article" date="2018" name="Nat. Microbiol.">
        <title>Leveraging single-cell genomics to expand the fungal tree of life.</title>
        <authorList>
            <person name="Ahrendt S.R."/>
            <person name="Quandt C.A."/>
            <person name="Ciobanu D."/>
            <person name="Clum A."/>
            <person name="Salamov A."/>
            <person name="Andreopoulos B."/>
            <person name="Cheng J.F."/>
            <person name="Woyke T."/>
            <person name="Pelin A."/>
            <person name="Henrissat B."/>
            <person name="Reynolds N.K."/>
            <person name="Benny G.L."/>
            <person name="Smith M.E."/>
            <person name="James T.Y."/>
            <person name="Grigoriev I.V."/>
        </authorList>
    </citation>
    <scope>NUCLEOTIDE SEQUENCE [LARGE SCALE GENOMIC DNA]</scope>
    <source>
        <strain evidence="2">ATCC 52028</strain>
    </source>
</reference>
<dbReference type="AlphaFoldDB" id="A0A4P9X021"/>
<dbReference type="SMART" id="SM00671">
    <property type="entry name" value="SEL1"/>
    <property type="match status" value="3"/>
</dbReference>
<keyword evidence="2" id="KW-1185">Reference proteome</keyword>
<dbReference type="Gene3D" id="1.25.40.10">
    <property type="entry name" value="Tetratricopeptide repeat domain"/>
    <property type="match status" value="1"/>
</dbReference>
<dbReference type="Pfam" id="PF08238">
    <property type="entry name" value="Sel1"/>
    <property type="match status" value="3"/>
</dbReference>
<dbReference type="GO" id="GO:0032153">
    <property type="term" value="C:cell division site"/>
    <property type="evidence" value="ECO:0007669"/>
    <property type="project" value="TreeGrafter"/>
</dbReference>
<dbReference type="InterPro" id="IPR052945">
    <property type="entry name" value="Mitotic_Regulator"/>
</dbReference>
<dbReference type="OrthoDB" id="2148946at2759"/>
<gene>
    <name evidence="1" type="ORF">CXG81DRAFT_14931</name>
</gene>
<dbReference type="SUPFAM" id="SSF81901">
    <property type="entry name" value="HCP-like"/>
    <property type="match status" value="1"/>
</dbReference>
<dbReference type="GO" id="GO:0010972">
    <property type="term" value="P:negative regulation of G2/M transition of mitotic cell cycle"/>
    <property type="evidence" value="ECO:0007669"/>
    <property type="project" value="TreeGrafter"/>
</dbReference>
<sequence>MRHPVGLFLYAMSLRHGWGVRRNERAAVVLLQRAAERAVRDLMARTGSIGASGTAASHELGLAIYELAMSFRQGWGVAKDKASAMYYLQIAAQLGDVDAQMALGEAYLAGKGVRRDKRLAAKWFRSAERQGARMVSQQWIWKEKYDLV</sequence>
<dbReference type="STRING" id="1555241.A0A4P9X021"/>
<dbReference type="PANTHER" id="PTHR43628">
    <property type="entry name" value="ACTIVATOR OF C KINASE PROTEIN 1-RELATED"/>
    <property type="match status" value="1"/>
</dbReference>
<name>A0A4P9X021_9FUNG</name>
<evidence type="ECO:0000313" key="2">
    <source>
        <dbReference type="Proteomes" id="UP000274922"/>
    </source>
</evidence>
<dbReference type="InterPro" id="IPR006597">
    <property type="entry name" value="Sel1-like"/>
</dbReference>
<proteinExistence type="predicted"/>
<dbReference type="InterPro" id="IPR011990">
    <property type="entry name" value="TPR-like_helical_dom_sf"/>
</dbReference>
<dbReference type="Proteomes" id="UP000274922">
    <property type="component" value="Unassembled WGS sequence"/>
</dbReference>
<dbReference type="EMBL" id="ML014314">
    <property type="protein sequence ID" value="RKO99154.1"/>
    <property type="molecule type" value="Genomic_DNA"/>
</dbReference>
<dbReference type="PANTHER" id="PTHR43628:SF1">
    <property type="entry name" value="CHITIN SYNTHASE REGULATORY FACTOR 2-RELATED"/>
    <property type="match status" value="1"/>
</dbReference>